<keyword evidence="6" id="KW-1185">Reference proteome</keyword>
<evidence type="ECO:0000313" key="5">
    <source>
        <dbReference type="EMBL" id="KAG0274325.1"/>
    </source>
</evidence>
<keyword evidence="3" id="KW-0964">Secreted</keyword>
<dbReference type="EMBL" id="JAAAIL010000620">
    <property type="protein sequence ID" value="KAG0274325.1"/>
    <property type="molecule type" value="Genomic_DNA"/>
</dbReference>
<reference evidence="5" key="1">
    <citation type="journal article" date="2020" name="Fungal Divers.">
        <title>Resolving the Mortierellaceae phylogeny through synthesis of multi-gene phylogenetics and phylogenomics.</title>
        <authorList>
            <person name="Vandepol N."/>
            <person name="Liber J."/>
            <person name="Desiro A."/>
            <person name="Na H."/>
            <person name="Kennedy M."/>
            <person name="Barry K."/>
            <person name="Grigoriev I.V."/>
            <person name="Miller A.N."/>
            <person name="O'Donnell K."/>
            <person name="Stajich J.E."/>
            <person name="Bonito G."/>
        </authorList>
    </citation>
    <scope>NUCLEOTIDE SEQUENCE</scope>
    <source>
        <strain evidence="5">NRRL 28262</strain>
    </source>
</reference>
<evidence type="ECO:0000256" key="1">
    <source>
        <dbReference type="ARBA" id="ARBA00004340"/>
    </source>
</evidence>
<dbReference type="GO" id="GO:0005576">
    <property type="term" value="C:extracellular region"/>
    <property type="evidence" value="ECO:0007669"/>
    <property type="project" value="UniProtKB-SubCell"/>
</dbReference>
<sequence>MGNSVFPLFIVLNGRTFAESLHVNATSNQTVEDLKVLVRNAIPQYPAFSDLQSLEADKLTLWRAVLPHPRTDTKTTLAFVGAEIVWLDALRKKRKLLPGQILGDIFGGTNYFPVGGMMILVLEPEA</sequence>
<feature type="domain" description="Crinkler effector protein N-terminal" evidence="4">
    <location>
        <begin position="8"/>
        <end position="108"/>
    </location>
</feature>
<proteinExistence type="predicted"/>
<evidence type="ECO:0000256" key="2">
    <source>
        <dbReference type="ARBA" id="ARBA00004613"/>
    </source>
</evidence>
<dbReference type="InterPro" id="IPR045379">
    <property type="entry name" value="Crinkler_N"/>
</dbReference>
<protein>
    <recommendedName>
        <fullName evidence="4">Crinkler effector protein N-terminal domain-containing protein</fullName>
    </recommendedName>
</protein>
<comment type="caution">
    <text evidence="5">The sequence shown here is derived from an EMBL/GenBank/DDBJ whole genome shotgun (WGS) entry which is preliminary data.</text>
</comment>
<accession>A0AAD4H6A5</accession>
<dbReference type="Pfam" id="PF20147">
    <property type="entry name" value="Crinkler"/>
    <property type="match status" value="1"/>
</dbReference>
<organism evidence="5 6">
    <name type="scientific">Linnemannia exigua</name>
    <dbReference type="NCBI Taxonomy" id="604196"/>
    <lineage>
        <taxon>Eukaryota</taxon>
        <taxon>Fungi</taxon>
        <taxon>Fungi incertae sedis</taxon>
        <taxon>Mucoromycota</taxon>
        <taxon>Mortierellomycotina</taxon>
        <taxon>Mortierellomycetes</taxon>
        <taxon>Mortierellales</taxon>
        <taxon>Mortierellaceae</taxon>
        <taxon>Linnemannia</taxon>
    </lineage>
</organism>
<name>A0AAD4H6A5_9FUNG</name>
<evidence type="ECO:0000256" key="3">
    <source>
        <dbReference type="ARBA" id="ARBA00022525"/>
    </source>
</evidence>
<comment type="subcellular location">
    <subcellularLocation>
        <location evidence="1">Host cell</location>
    </subcellularLocation>
    <subcellularLocation>
        <location evidence="2">Secreted</location>
    </subcellularLocation>
</comment>
<dbReference type="AlphaFoldDB" id="A0AAD4H6A5"/>
<evidence type="ECO:0000313" key="6">
    <source>
        <dbReference type="Proteomes" id="UP001194580"/>
    </source>
</evidence>
<dbReference type="Proteomes" id="UP001194580">
    <property type="component" value="Unassembled WGS sequence"/>
</dbReference>
<gene>
    <name evidence="5" type="ORF">BGZ95_009907</name>
</gene>
<evidence type="ECO:0000259" key="4">
    <source>
        <dbReference type="Pfam" id="PF20147"/>
    </source>
</evidence>
<dbReference type="GO" id="GO:0043657">
    <property type="term" value="C:host cell"/>
    <property type="evidence" value="ECO:0007669"/>
    <property type="project" value="UniProtKB-SubCell"/>
</dbReference>